<evidence type="ECO:0000313" key="1">
    <source>
        <dbReference type="EMBL" id="KAF3686710.1"/>
    </source>
</evidence>
<reference evidence="1 2" key="1">
    <citation type="submission" date="2019-02" db="EMBL/GenBank/DDBJ databases">
        <title>Opniocepnalus argus genome.</title>
        <authorList>
            <person name="Zhou C."/>
            <person name="Xiao S."/>
        </authorList>
    </citation>
    <scope>NUCLEOTIDE SEQUENCE [LARGE SCALE GENOMIC DNA]</scope>
    <source>
        <strain evidence="1">OARG1902GOOAL</strain>
        <tissue evidence="1">Muscle</tissue>
    </source>
</reference>
<gene>
    <name evidence="1" type="ORF">EXN66_Car002382</name>
</gene>
<protein>
    <submittedName>
        <fullName evidence="1">Uncharacterized protein</fullName>
    </submittedName>
</protein>
<dbReference type="AlphaFoldDB" id="A0A6G1P8T0"/>
<dbReference type="EMBL" id="CM015713">
    <property type="protein sequence ID" value="KAF3686710.1"/>
    <property type="molecule type" value="Genomic_DNA"/>
</dbReference>
<keyword evidence="2" id="KW-1185">Reference proteome</keyword>
<accession>A0A6G1P8T0</accession>
<evidence type="ECO:0000313" key="2">
    <source>
        <dbReference type="Proteomes" id="UP000503349"/>
    </source>
</evidence>
<name>A0A6G1P8T0_CHAAH</name>
<dbReference type="Proteomes" id="UP000503349">
    <property type="component" value="Chromosome 2"/>
</dbReference>
<sequence length="136" mass="15363">MEIQGHWWTRCGVGRTLDGSEIGRSERAIGDRKPLGPLTKIRGALLFFVFPLQCTSPRTKLQTDTEWRRFFEGVVKDETDTICRQRVRKAKAAASAKNTNCVSYTDLRKQHKFLETSVATMLGQSGHFTAVCSMHT</sequence>
<organism evidence="1 2">
    <name type="scientific">Channa argus</name>
    <name type="common">Northern snakehead</name>
    <name type="synonym">Ophicephalus argus</name>
    <dbReference type="NCBI Taxonomy" id="215402"/>
    <lineage>
        <taxon>Eukaryota</taxon>
        <taxon>Metazoa</taxon>
        <taxon>Chordata</taxon>
        <taxon>Craniata</taxon>
        <taxon>Vertebrata</taxon>
        <taxon>Euteleostomi</taxon>
        <taxon>Actinopterygii</taxon>
        <taxon>Neopterygii</taxon>
        <taxon>Teleostei</taxon>
        <taxon>Neoteleostei</taxon>
        <taxon>Acanthomorphata</taxon>
        <taxon>Anabantaria</taxon>
        <taxon>Anabantiformes</taxon>
        <taxon>Channoidei</taxon>
        <taxon>Channidae</taxon>
        <taxon>Channa</taxon>
    </lineage>
</organism>
<proteinExistence type="predicted"/>
<reference evidence="2" key="2">
    <citation type="submission" date="2019-02" db="EMBL/GenBank/DDBJ databases">
        <title>Opniocepnalus argus Var Kimnra genome.</title>
        <authorList>
            <person name="Zhou C."/>
            <person name="Xiao S."/>
        </authorList>
    </citation>
    <scope>NUCLEOTIDE SEQUENCE [LARGE SCALE GENOMIC DNA]</scope>
</reference>